<dbReference type="Pfam" id="PF05199">
    <property type="entry name" value="GMC_oxred_C"/>
    <property type="match status" value="1"/>
</dbReference>
<evidence type="ECO:0000313" key="3">
    <source>
        <dbReference type="EMBL" id="KAK4288801.1"/>
    </source>
</evidence>
<dbReference type="InterPro" id="IPR000172">
    <property type="entry name" value="GMC_OxRdtase_N"/>
</dbReference>
<dbReference type="PROSITE" id="PS00624">
    <property type="entry name" value="GMC_OXRED_2"/>
    <property type="match status" value="1"/>
</dbReference>
<dbReference type="EMBL" id="JAWZYT010006124">
    <property type="protein sequence ID" value="KAK4288801.1"/>
    <property type="molecule type" value="Genomic_DNA"/>
</dbReference>
<keyword evidence="4" id="KW-1185">Reference proteome</keyword>
<dbReference type="SUPFAM" id="SSF54373">
    <property type="entry name" value="FAD-linked reductases, C-terminal domain"/>
    <property type="match status" value="1"/>
</dbReference>
<dbReference type="InterPro" id="IPR007867">
    <property type="entry name" value="GMC_OxRtase_C"/>
</dbReference>
<gene>
    <name evidence="3" type="ORF">Pmani_038193</name>
</gene>
<dbReference type="Gene3D" id="3.30.560.10">
    <property type="entry name" value="Glucose Oxidase, domain 3"/>
    <property type="match status" value="1"/>
</dbReference>
<dbReference type="Gene3D" id="3.30.410.40">
    <property type="match status" value="1"/>
</dbReference>
<evidence type="ECO:0000313" key="4">
    <source>
        <dbReference type="Proteomes" id="UP001292094"/>
    </source>
</evidence>
<feature type="compositionally biased region" description="Low complexity" evidence="1">
    <location>
        <begin position="80"/>
        <end position="101"/>
    </location>
</feature>
<dbReference type="SUPFAM" id="SSF51905">
    <property type="entry name" value="FAD/NAD(P)-binding domain"/>
    <property type="match status" value="2"/>
</dbReference>
<feature type="domain" description="Glucose-methanol-choline oxidoreductase N-terminal" evidence="2">
    <location>
        <begin position="1701"/>
        <end position="1715"/>
    </location>
</feature>
<proteinExistence type="predicted"/>
<feature type="compositionally biased region" description="Gly residues" evidence="1">
    <location>
        <begin position="110"/>
        <end position="119"/>
    </location>
</feature>
<evidence type="ECO:0000259" key="2">
    <source>
        <dbReference type="PROSITE" id="PS00624"/>
    </source>
</evidence>
<organism evidence="3 4">
    <name type="scientific">Petrolisthes manimaculis</name>
    <dbReference type="NCBI Taxonomy" id="1843537"/>
    <lineage>
        <taxon>Eukaryota</taxon>
        <taxon>Metazoa</taxon>
        <taxon>Ecdysozoa</taxon>
        <taxon>Arthropoda</taxon>
        <taxon>Crustacea</taxon>
        <taxon>Multicrustacea</taxon>
        <taxon>Malacostraca</taxon>
        <taxon>Eumalacostraca</taxon>
        <taxon>Eucarida</taxon>
        <taxon>Decapoda</taxon>
        <taxon>Pleocyemata</taxon>
        <taxon>Anomura</taxon>
        <taxon>Galatheoidea</taxon>
        <taxon>Porcellanidae</taxon>
        <taxon>Petrolisthes</taxon>
    </lineage>
</organism>
<dbReference type="Proteomes" id="UP001292094">
    <property type="component" value="Unassembled WGS sequence"/>
</dbReference>
<evidence type="ECO:0000256" key="1">
    <source>
        <dbReference type="SAM" id="MobiDB-lite"/>
    </source>
</evidence>
<comment type="caution">
    <text evidence="3">The sequence shown here is derived from an EMBL/GenBank/DDBJ whole genome shotgun (WGS) entry which is preliminary data.</text>
</comment>
<dbReference type="PANTHER" id="PTHR47018">
    <property type="entry name" value="CXC DOMAIN-CONTAINING PROTEIN-RELATED"/>
    <property type="match status" value="1"/>
</dbReference>
<dbReference type="InterPro" id="IPR036188">
    <property type="entry name" value="FAD/NAD-bd_sf"/>
</dbReference>
<sequence length="2098" mass="234901">VFTLQRSSWPRGRVLGGCSSINYNIHMLGSPMDFDVWEQQYGATGWGFDEMLKFSNKAECRRLRPKIFKQKQEECSNEPTNDNNNNNKKQGCNKNNNNRNTKNNKEGGEGGRGGVGGGVQHQHTRQHQDTVQCYDPPVRTLTSKSTLTQAFLDAGKELDSTVLSVSKVTDWQKCCLCQTIKGEELKSPPSRYKVTEDRDGYAMIARNVPLFKEINKSPIILDPKRLDDGDGITETLRKNKAVYHQSCRLLFSNSKLERANKRSAGSSKNVEIPEKCRRSSLESEVCFLCEKKAPSHDLRHAMTLELDKRLNECARTLNDGRLLAILSVGDAVAQELQYHRACLTKLYNRERSMMRKENMESLPNKDKDKYLQVFSELLLYITETNSSTNDPVVFRLADLVSLYQQRLKQLGIHNPNVNSTRLKDQLLSEIPELEAHKKGRDVLLAYTEDVGSVLSTAVDYTEAIIITKAAKILRQRMIDHKSVFAGTFDDNCVEDSVPQVLLQFVSMIEHGADIKSQLRFGASKTDFALSQLLQYNCYSKYQDGGKLLRHSKDHETPFPIFLGLSVYSKTRKKHLVELLHEHGLSISYDRVLEVSAQLGDAAVGKYKVEGVVCPKILRKSLFTTSAMDNIDHNPTATTATSSFHGTSISIFQHPSTDHEGTLQERCQIDTKVKTISKLPESYTNVPPAFFGKKNPKPPHVKSPPLLPSLDLEPEFEWLQKVHLSDMVSTERVDISWAAHHASMKRSPSFEVTITSLLPLLREQAHSVATICHCLDKIKEVVSHLNPGQVPVVAADQPIFATAKQVQWHWPDKYGEDKFVIMFGGLHIEMAALKSLGTLLQDSGWTTALTESGIATTGTADSFLSASSVTRTRQMHQVTASSLYKLLTESYEAYVIDVRTDDKQEHSFEDWCNMRKTQSPQFQYWYMIFEMELAILALIRSFREANFDLYCQALQKLIPFFFANNNTNYARWLPIHLRDMLHLGGTHPQIKSEFSKGNFVVHKSKRRFSALAIDQAHEHANAVIKGEGGAIGITEDPSALRRWMVAGPEISHLVNMYEKISEKKEANEEEKHLEQNAHAQKTFLDRVSKLYTTIKEMDNPFMEESKDLLTIDTKQVAHSSVAERLATHYDKGKERFDDFIDSLSPGSESKFYDPIKKQKLGFFSQKPDETSTDMKQKIMKDDCALFSKLFISCQARECDLNDFFKHENQPFPAALSDGGRLHACQKAQLANILEDTATHSEKCPEVEAFCIDGSALVNATTPRISKTFDEYAELEVLPKIQSYSSKYARTDIVFDVYKPLSLKAESRSKRGCGTRQRVTGRGKVPKNWQSFMRDSSNKTELFEFLADKIVENCTDNIVYVTRGKNVVCNQMVNLGYLSPCNHEEADTRIFVHVKHSTEEGKKHVLIKANDTDIFVIAVNVFSNLKELGLQELWIEFGQGKNVRWIPVHDVSSSITQEKSEGILFFHAFSGCDNVSSFKGKGKKSLWQTWDVCPDVSQVFKKLSKYPPVVDEMDIQIIEMYVVSLYDRSSTVTSVNNARFDMFARKQRSFDAIPPTRSALVEHIRRASYQAGCIWAQSLACTMEETNPSDWGWKLTNNVWSVVWSTRPQIADSCIPVGNLNDDIDHGVMAASTTVYKGTRWSNVRGYLRPALTRPNLHVLLHTHVNKVLFAGGRAVGVQFIQWDNPGYNGTVYARGEVVLSAGTIHTPVILTHSGIGPGSLLHKLKIPLVSDVLGVGANLQDHLNLPVYVSLTKPVSLNPDKMRSITNLWQYFVNGGKVEFTLLCSYVCVFLCTRGDMGRAAIEGVGAIKGSSVGGGGGKEGQSSPDLGIILFNMAAVDKHMYSAVSNMKMEYFDELFPGMDNQSAEGFIFLASCLHPKSRGDVVVVSPDPRYAPAINPNYLAHPYDRTCMRDAFKMAVRLARTKAFRDLGASVHLPRFPECVGGVGEGGDGTVDDTKIRYKDYVDCVVRVAGITGYHPIGTARLGNPNTDPYAVVDPTLSVVGVNRLRVVDASVMPTLTSGTPNSVITVIAEKAAHMIKERWGNGSTLADERLCDSSPECEEELLAAVNTATPTVTHLTTTTTLILTLTLIHFRAYLVL</sequence>
<dbReference type="GO" id="GO:0050660">
    <property type="term" value="F:flavin adenine dinucleotide binding"/>
    <property type="evidence" value="ECO:0007669"/>
    <property type="project" value="InterPro"/>
</dbReference>
<dbReference type="Gene3D" id="3.50.50.60">
    <property type="entry name" value="FAD/NAD(P)-binding domain"/>
    <property type="match status" value="2"/>
</dbReference>
<dbReference type="Pfam" id="PF00732">
    <property type="entry name" value="GMC_oxred_N"/>
    <property type="match status" value="2"/>
</dbReference>
<feature type="non-terminal residue" evidence="3">
    <location>
        <position position="1"/>
    </location>
</feature>
<dbReference type="GO" id="GO:0016614">
    <property type="term" value="F:oxidoreductase activity, acting on CH-OH group of donors"/>
    <property type="evidence" value="ECO:0007669"/>
    <property type="project" value="InterPro"/>
</dbReference>
<name>A0AAE1TKS0_9EUCA</name>
<reference evidence="3" key="1">
    <citation type="submission" date="2023-11" db="EMBL/GenBank/DDBJ databases">
        <title>Genome assemblies of two species of porcelain crab, Petrolisthes cinctipes and Petrolisthes manimaculis (Anomura: Porcellanidae).</title>
        <authorList>
            <person name="Angst P."/>
        </authorList>
    </citation>
    <scope>NUCLEOTIDE SEQUENCE</scope>
    <source>
        <strain evidence="3">PB745_02</strain>
        <tissue evidence="3">Gill</tissue>
    </source>
</reference>
<protein>
    <recommendedName>
        <fullName evidence="2">Glucose-methanol-choline oxidoreductase N-terminal domain-containing protein</fullName>
    </recommendedName>
</protein>
<feature type="region of interest" description="Disordered" evidence="1">
    <location>
        <begin position="71"/>
        <end position="129"/>
    </location>
</feature>
<accession>A0AAE1TKS0</accession>
<dbReference type="PANTHER" id="PTHR47018:SF1">
    <property type="entry name" value="TESMIN_TSO1-LIKE CXC DOMAIN-CONTAINING PROTEIN"/>
    <property type="match status" value="1"/>
</dbReference>